<dbReference type="Pfam" id="PF01373">
    <property type="entry name" value="Glyco_hydro_14"/>
    <property type="match status" value="1"/>
</dbReference>
<dbReference type="Proteomes" id="UP000030680">
    <property type="component" value="Unassembled WGS sequence"/>
</dbReference>
<keyword evidence="6" id="KW-1185">Reference proteome</keyword>
<dbReference type="PANTHER" id="PTHR31352:SF31">
    <property type="entry name" value="BETA-AMYLASE 1, CHLOROPLASTIC"/>
    <property type="match status" value="1"/>
</dbReference>
<comment type="similarity">
    <text evidence="1 4">Belongs to the glycosyl hydrolase 14 family.</text>
</comment>
<dbReference type="Gramene" id="EME26531">
    <property type="protein sequence ID" value="EME26531"/>
    <property type="gene ID" value="Gasu_58550"/>
</dbReference>
<keyword evidence="4 5" id="KW-0378">Hydrolase</keyword>
<keyword evidence="2 4" id="KW-0119">Carbohydrate metabolism</keyword>
<dbReference type="Gramene" id="EME26532">
    <property type="protein sequence ID" value="EME26532"/>
    <property type="gene ID" value="Gasu_58550"/>
</dbReference>
<accession>M2X9L0</accession>
<dbReference type="RefSeq" id="XP_005703051.1">
    <property type="nucleotide sequence ID" value="XM_005702994.1"/>
</dbReference>
<comment type="catalytic activity">
    <reaction evidence="4">
        <text>Hydrolysis of (1-&gt;4)-alpha-D-glucosidic linkages in polysaccharides so as to remove successive maltose units from the non-reducing ends of the chains.</text>
        <dbReference type="EC" id="3.2.1.2"/>
    </reaction>
</comment>
<keyword evidence="4 5" id="KW-0326">Glycosidase</keyword>
<dbReference type="GeneID" id="17085500"/>
<protein>
    <recommendedName>
        <fullName evidence="4">Beta-amylase</fullName>
        <ecNumber evidence="4">3.2.1.2</ecNumber>
    </recommendedName>
</protein>
<proteinExistence type="inferred from homology"/>
<dbReference type="InterPro" id="IPR017853">
    <property type="entry name" value="GH"/>
</dbReference>
<evidence type="ECO:0000313" key="5">
    <source>
        <dbReference type="EMBL" id="EME26532.1"/>
    </source>
</evidence>
<dbReference type="KEGG" id="gsl:Gasu_58550"/>
<evidence type="ECO:0000256" key="2">
    <source>
        <dbReference type="ARBA" id="ARBA00023277"/>
    </source>
</evidence>
<dbReference type="Gene3D" id="3.20.20.80">
    <property type="entry name" value="Glycosidases"/>
    <property type="match status" value="1"/>
</dbReference>
<evidence type="ECO:0000256" key="1">
    <source>
        <dbReference type="ARBA" id="ARBA00005652"/>
    </source>
</evidence>
<reference evidence="5" key="2">
    <citation type="journal article" date="2013" name="Science">
        <title>Gene Transfer from Bacteria and Archaea Facilitated Evolution of an Extremophilic Eukaryote.</title>
        <authorList>
            <person name="Schoenknecht G."/>
            <person name="Chen W.-H."/>
            <person name="Ternes C.M."/>
            <person name="Barbier G.G."/>
            <person name="Shrestha R.P."/>
            <person name="Stanke M."/>
            <person name="Brautigam A."/>
            <person name="Baker B.J."/>
            <person name="Banfield J.F."/>
            <person name="Garavito R.M."/>
            <person name="Carr K."/>
            <person name="Wilkerson C."/>
            <person name="Rensing S.A."/>
            <person name="Gagneul D."/>
            <person name="Dickenson N.E."/>
            <person name="Oesterhelt C."/>
            <person name="Lercher M.J."/>
            <person name="Weber A.P.M."/>
        </authorList>
    </citation>
    <scope>NUCLEOTIDE SEQUENCE</scope>
    <source>
        <strain evidence="5">074W</strain>
    </source>
</reference>
<organism evidence="5 6">
    <name type="scientific">Galdieria sulphuraria</name>
    <name type="common">Red alga</name>
    <dbReference type="NCBI Taxonomy" id="130081"/>
    <lineage>
        <taxon>Eukaryota</taxon>
        <taxon>Rhodophyta</taxon>
        <taxon>Bangiophyceae</taxon>
        <taxon>Galdieriales</taxon>
        <taxon>Galdieriaceae</taxon>
        <taxon>Galdieria</taxon>
    </lineage>
</organism>
<dbReference type="SUPFAM" id="SSF51445">
    <property type="entry name" value="(Trans)glycosidases"/>
    <property type="match status" value="1"/>
</dbReference>
<dbReference type="OMA" id="TPIQCYS"/>
<dbReference type="OrthoDB" id="1660156at2759"/>
<evidence type="ECO:0000313" key="6">
    <source>
        <dbReference type="Proteomes" id="UP000030680"/>
    </source>
</evidence>
<dbReference type="EMBL" id="KB454547">
    <property type="protein sequence ID" value="EME26531.1"/>
    <property type="molecule type" value="Genomic_DNA"/>
</dbReference>
<dbReference type="AlphaFoldDB" id="M2X9L0"/>
<reference evidence="6" key="1">
    <citation type="journal article" date="2013" name="Science">
        <title>Gene transfer from bacteria and archaea facilitated evolution of an extremophilic eukaryote.</title>
        <authorList>
            <person name="Schonknecht G."/>
            <person name="Chen W.H."/>
            <person name="Ternes C.M."/>
            <person name="Barbier G.G."/>
            <person name="Shrestha R.P."/>
            <person name="Stanke M."/>
            <person name="Brautigam A."/>
            <person name="Baker B.J."/>
            <person name="Banfield J.F."/>
            <person name="Garavito R.M."/>
            <person name="Carr K."/>
            <person name="Wilkerson C."/>
            <person name="Rensing S.A."/>
            <person name="Gagneul D."/>
            <person name="Dickenson N.E."/>
            <person name="Oesterhelt C."/>
            <person name="Lercher M.J."/>
            <person name="Weber A.P."/>
        </authorList>
    </citation>
    <scope>NUCLEOTIDE SEQUENCE [LARGE SCALE GENOMIC DNA]</scope>
    <source>
        <strain evidence="6">074W</strain>
    </source>
</reference>
<dbReference type="InterPro" id="IPR001554">
    <property type="entry name" value="Glyco_hydro_14"/>
</dbReference>
<evidence type="ECO:0000256" key="4">
    <source>
        <dbReference type="RuleBase" id="RU000509"/>
    </source>
</evidence>
<dbReference type="STRING" id="130081.M2X9L0"/>
<name>M2X9L0_GALSU</name>
<dbReference type="PANTHER" id="PTHR31352">
    <property type="entry name" value="BETA-AMYLASE 1, CHLOROPLASTIC"/>
    <property type="match status" value="1"/>
</dbReference>
<sequence length="456" mass="52818">MWWRKWLKTLWNDVHGQTQVYVMCPLNSAFLPLGLMKCQFDQLVKVGVEGIMLDVWWSLCEPTPGCYDFSSYRPIFQLAIERGLKIQAVLSFHTCGESEGDEVVISLPPFVRQLTTEHEFIFYTDEDGQKSFECLSLSADHAKVFPCKEGIRLRTALDMYEDFMRAFYLQFSDWLGNHIVQIQISMGPSGELRYPSFALSHWRFPGMGAFQCYDQLMQQDYVHHIASNDTTQQQNGRPLFPCYKTCGTGYNALPWQTLFFSESKGIAKTTAGKTFLEWYSNKLLSHGENIMARAHHIFHNNVDSPCNKVEIACKIAGIHWLYHTQYRAAEAVAGYYVSRDFHFYKQLARLLKKYNATWIFTCFEKRDEWEKNLAKCSPESLVRETWTIASNSAISYAAENALELKKSEEYEEVIRKADWCRRKGYPLSSFTLLRLSEELVQEPTLSTLANFVKNMA</sequence>
<evidence type="ECO:0000256" key="3">
    <source>
        <dbReference type="ARBA" id="ARBA00023326"/>
    </source>
</evidence>
<dbReference type="PRINTS" id="PR00750">
    <property type="entry name" value="BETAAMYLASE"/>
</dbReference>
<keyword evidence="3 4" id="KW-0624">Polysaccharide degradation</keyword>
<dbReference type="GO" id="GO:0000272">
    <property type="term" value="P:polysaccharide catabolic process"/>
    <property type="evidence" value="ECO:0007669"/>
    <property type="project" value="UniProtKB-KW"/>
</dbReference>
<dbReference type="RefSeq" id="XP_005703052.1">
    <property type="nucleotide sequence ID" value="XM_005702995.1"/>
</dbReference>
<gene>
    <name evidence="5" type="ORF">Gasu_58550</name>
</gene>
<dbReference type="GO" id="GO:0016161">
    <property type="term" value="F:beta-amylase activity"/>
    <property type="evidence" value="ECO:0007669"/>
    <property type="project" value="UniProtKB-EC"/>
</dbReference>
<dbReference type="EC" id="3.2.1.2" evidence="4"/>
<dbReference type="EMBL" id="KB454547">
    <property type="protein sequence ID" value="EME26532.1"/>
    <property type="molecule type" value="Genomic_DNA"/>
</dbReference>